<protein>
    <submittedName>
        <fullName evidence="1">Class I SAM-dependent methyltransferase</fullName>
    </submittedName>
</protein>
<organism evidence="1 2">
    <name type="scientific">Luedemannella helvata</name>
    <dbReference type="NCBI Taxonomy" id="349315"/>
    <lineage>
        <taxon>Bacteria</taxon>
        <taxon>Bacillati</taxon>
        <taxon>Actinomycetota</taxon>
        <taxon>Actinomycetes</taxon>
        <taxon>Micromonosporales</taxon>
        <taxon>Micromonosporaceae</taxon>
        <taxon>Luedemannella</taxon>
    </lineage>
</organism>
<keyword evidence="2" id="KW-1185">Reference proteome</keyword>
<reference evidence="1 2" key="1">
    <citation type="journal article" date="2019" name="Int. J. Syst. Evol. Microbiol.">
        <title>The Global Catalogue of Microorganisms (GCM) 10K type strain sequencing project: providing services to taxonomists for standard genome sequencing and annotation.</title>
        <authorList>
            <consortium name="The Broad Institute Genomics Platform"/>
            <consortium name="The Broad Institute Genome Sequencing Center for Infectious Disease"/>
            <person name="Wu L."/>
            <person name="Ma J."/>
        </authorList>
    </citation>
    <scope>NUCLEOTIDE SEQUENCE [LARGE SCALE GENOMIC DNA]</scope>
    <source>
        <strain evidence="1 2">JCM 13249</strain>
    </source>
</reference>
<dbReference type="InterPro" id="IPR029063">
    <property type="entry name" value="SAM-dependent_MTases_sf"/>
</dbReference>
<name>A0ABN2L7S9_9ACTN</name>
<evidence type="ECO:0000313" key="1">
    <source>
        <dbReference type="EMBL" id="GAA1776133.1"/>
    </source>
</evidence>
<dbReference type="RefSeq" id="WP_344088193.1">
    <property type="nucleotide sequence ID" value="NZ_BAAALS010000046.1"/>
</dbReference>
<accession>A0ABN2L7S9</accession>
<sequence length="228" mass="24636">MTRGPLLDDEALHASSVVANNAMNRERQLTGVNSYARELGFDPVDWLTERLASADRVAWLDLCCGTGRALIQAADRLRRTGLADRVRLVGVDLVDFFDPAAASPELVCAPVTAWTPDQPYELITCVHGLHYVGDKLGVLARAAGWLTDDGMLVADLDLASVRLAGGIPAGRPLASALRGAGLGYDSRRRQVRCAGRREVTLPYTYRGADDRAGPNYTGQPAVDSIYDR</sequence>
<dbReference type="GO" id="GO:0008168">
    <property type="term" value="F:methyltransferase activity"/>
    <property type="evidence" value="ECO:0007669"/>
    <property type="project" value="UniProtKB-KW"/>
</dbReference>
<proteinExistence type="predicted"/>
<dbReference type="EMBL" id="BAAALS010000046">
    <property type="protein sequence ID" value="GAA1776133.1"/>
    <property type="molecule type" value="Genomic_DNA"/>
</dbReference>
<evidence type="ECO:0000313" key="2">
    <source>
        <dbReference type="Proteomes" id="UP001500655"/>
    </source>
</evidence>
<dbReference type="SUPFAM" id="SSF53335">
    <property type="entry name" value="S-adenosyl-L-methionine-dependent methyltransferases"/>
    <property type="match status" value="1"/>
</dbReference>
<dbReference type="GO" id="GO:0032259">
    <property type="term" value="P:methylation"/>
    <property type="evidence" value="ECO:0007669"/>
    <property type="project" value="UniProtKB-KW"/>
</dbReference>
<gene>
    <name evidence="1" type="ORF">GCM10009681_54430</name>
</gene>
<dbReference type="Proteomes" id="UP001500655">
    <property type="component" value="Unassembled WGS sequence"/>
</dbReference>
<comment type="caution">
    <text evidence="1">The sequence shown here is derived from an EMBL/GenBank/DDBJ whole genome shotgun (WGS) entry which is preliminary data.</text>
</comment>
<keyword evidence="1" id="KW-0808">Transferase</keyword>
<keyword evidence="1" id="KW-0489">Methyltransferase</keyword>
<dbReference type="Pfam" id="PF13489">
    <property type="entry name" value="Methyltransf_23"/>
    <property type="match status" value="1"/>
</dbReference>
<dbReference type="Gene3D" id="3.40.50.150">
    <property type="entry name" value="Vaccinia Virus protein VP39"/>
    <property type="match status" value="1"/>
</dbReference>